<proteinExistence type="inferred from homology"/>
<feature type="modified residue" description="N6-(pyridoxal phosphate)lysine" evidence="11">
    <location>
        <position position="259"/>
    </location>
</feature>
<evidence type="ECO:0000256" key="6">
    <source>
        <dbReference type="ARBA" id="ARBA00022605"/>
    </source>
</evidence>
<evidence type="ECO:0000256" key="4">
    <source>
        <dbReference type="ARBA" id="ARBA00022490"/>
    </source>
</evidence>
<comment type="pathway">
    <text evidence="2 11">Amino-acid biosynthesis; L-proline biosynthesis; L-glutamate 5-semialdehyde from L-ornithine: step 1/1.</text>
</comment>
<evidence type="ECO:0000256" key="9">
    <source>
        <dbReference type="ARBA" id="ARBA00022898"/>
    </source>
</evidence>
<evidence type="ECO:0000313" key="13">
    <source>
        <dbReference type="Proteomes" id="UP000561326"/>
    </source>
</evidence>
<dbReference type="Gene3D" id="3.40.640.10">
    <property type="entry name" value="Type I PLP-dependent aspartate aminotransferase-like (Major domain)"/>
    <property type="match status" value="1"/>
</dbReference>
<dbReference type="Proteomes" id="UP000561326">
    <property type="component" value="Unassembled WGS sequence"/>
</dbReference>
<dbReference type="GO" id="GO:0004587">
    <property type="term" value="F:ornithine aminotransferase activity"/>
    <property type="evidence" value="ECO:0007669"/>
    <property type="project" value="UniProtKB-UniRule"/>
</dbReference>
<dbReference type="PIRSF" id="PIRSF000521">
    <property type="entry name" value="Transaminase_4ab_Lys_Orn"/>
    <property type="match status" value="1"/>
</dbReference>
<dbReference type="AlphaFoldDB" id="A0A848CXD3"/>
<evidence type="ECO:0000313" key="12">
    <source>
        <dbReference type="EMBL" id="NME98517.1"/>
    </source>
</evidence>
<dbReference type="CDD" id="cd00610">
    <property type="entry name" value="OAT_like"/>
    <property type="match status" value="1"/>
</dbReference>
<evidence type="ECO:0000256" key="5">
    <source>
        <dbReference type="ARBA" id="ARBA00022576"/>
    </source>
</evidence>
<dbReference type="PANTHER" id="PTHR11986">
    <property type="entry name" value="AMINOTRANSFERASE CLASS III"/>
    <property type="match status" value="1"/>
</dbReference>
<keyword evidence="6 11" id="KW-0028">Amino-acid biosynthesis</keyword>
<dbReference type="HAMAP" id="MF_01689">
    <property type="entry name" value="Ornith_aminotrans_3"/>
    <property type="match status" value="1"/>
</dbReference>
<reference evidence="12 13" key="1">
    <citation type="submission" date="2020-04" db="EMBL/GenBank/DDBJ databases">
        <authorList>
            <person name="Hitch T.C.A."/>
            <person name="Wylensek D."/>
            <person name="Clavel T."/>
        </authorList>
    </citation>
    <scope>NUCLEOTIDE SEQUENCE [LARGE SCALE GENOMIC DNA]</scope>
    <source>
        <strain evidence="12 13">WB01_D5_05</strain>
    </source>
</reference>
<evidence type="ECO:0000256" key="3">
    <source>
        <dbReference type="ARBA" id="ARBA00012924"/>
    </source>
</evidence>
<sequence length="401" mass="44437">MNGSTTKTHDIIEKTEKFGAKNYHPLPIVISKAEGVWVEDPEGNKYMDMLSAYSALNQGHRHPKIIQALKDQADKVTLTSRAFHSDKLGEFYEKLSMLTGKNMILPMNTGAEAVETAIKAVRRWAYDVKKVPDNQAEIIVSEGNFHGRTTTITSFSSDEAYKRGFGPFTPGFKIIPYGDIEALRKAITPNTAAFMTEPIQGEAGILMPPEGFLKQARELCKENNVLFIADEIQTGFGRTGKMFASDWEDVKPDMYIMGKALGGGVFPISAVAADREILGVFEPGSHGSTFGGNPLGCAVAIAALEVLEEENLVQRSLEMGEYFKQKLQKIENPVIKEVRGRGLFIGVELTEAARPYCEALKELGLLCKETHETTIRFAPPLIISKEDLDWAIERIYQVLKK</sequence>
<keyword evidence="9 11" id="KW-0663">Pyridoxal phosphate</keyword>
<accession>A0A848CXD3</accession>
<comment type="subcellular location">
    <subcellularLocation>
        <location evidence="11">Cytoplasm</location>
    </subcellularLocation>
</comment>
<dbReference type="GeneID" id="92840742"/>
<dbReference type="GO" id="GO:0005737">
    <property type="term" value="C:cytoplasm"/>
    <property type="evidence" value="ECO:0007669"/>
    <property type="project" value="UniProtKB-SubCell"/>
</dbReference>
<dbReference type="Gene3D" id="3.90.1150.10">
    <property type="entry name" value="Aspartate Aminotransferase, domain 1"/>
    <property type="match status" value="1"/>
</dbReference>
<dbReference type="GO" id="GO:0030170">
    <property type="term" value="F:pyridoxal phosphate binding"/>
    <property type="evidence" value="ECO:0007669"/>
    <property type="project" value="UniProtKB-UniRule"/>
</dbReference>
<comment type="cofactor">
    <cofactor evidence="1 11">
        <name>pyridoxal 5'-phosphate</name>
        <dbReference type="ChEBI" id="CHEBI:597326"/>
    </cofactor>
</comment>
<dbReference type="InterPro" id="IPR015422">
    <property type="entry name" value="PyrdxlP-dep_Trfase_small"/>
</dbReference>
<dbReference type="InterPro" id="IPR050103">
    <property type="entry name" value="Class-III_PLP-dep_AT"/>
</dbReference>
<gene>
    <name evidence="11" type="primary">rocD</name>
    <name evidence="12" type="ORF">HF838_09620</name>
</gene>
<dbReference type="GO" id="GO:0042802">
    <property type="term" value="F:identical protein binding"/>
    <property type="evidence" value="ECO:0007669"/>
    <property type="project" value="TreeGrafter"/>
</dbReference>
<evidence type="ECO:0000256" key="7">
    <source>
        <dbReference type="ARBA" id="ARBA00022650"/>
    </source>
</evidence>
<comment type="function">
    <text evidence="11">Catalyzes the interconversion of ornithine to glutamate semialdehyde.</text>
</comment>
<dbReference type="OrthoDB" id="9807885at2"/>
<dbReference type="InterPro" id="IPR049704">
    <property type="entry name" value="Aminotrans_3_PPA_site"/>
</dbReference>
<dbReference type="EMBL" id="JABAGO010000014">
    <property type="protein sequence ID" value="NME98517.1"/>
    <property type="molecule type" value="Genomic_DNA"/>
</dbReference>
<evidence type="ECO:0000256" key="11">
    <source>
        <dbReference type="HAMAP-Rule" id="MF_01689"/>
    </source>
</evidence>
<keyword evidence="7 11" id="KW-0641">Proline biosynthesis</keyword>
<dbReference type="InterPro" id="IPR010164">
    <property type="entry name" value="Orn_aminotrans"/>
</dbReference>
<dbReference type="RefSeq" id="WP_021623481.1">
    <property type="nucleotide sequence ID" value="NZ_CABKST010000216.1"/>
</dbReference>
<dbReference type="SUPFAM" id="SSF53383">
    <property type="entry name" value="PLP-dependent transferases"/>
    <property type="match status" value="1"/>
</dbReference>
<organism evidence="12 13">
    <name type="scientific">Aneurinibacillus aneurinilyticus</name>
    <name type="common">Bacillus aneurinolyticus</name>
    <dbReference type="NCBI Taxonomy" id="1391"/>
    <lineage>
        <taxon>Bacteria</taxon>
        <taxon>Bacillati</taxon>
        <taxon>Bacillota</taxon>
        <taxon>Bacilli</taxon>
        <taxon>Bacillales</taxon>
        <taxon>Paenibacillaceae</taxon>
        <taxon>Aneurinibacillus group</taxon>
        <taxon>Aneurinibacillus</taxon>
    </lineage>
</organism>
<dbReference type="FunFam" id="3.40.640.10:FF:000011">
    <property type="entry name" value="Ornithine aminotransferase"/>
    <property type="match status" value="1"/>
</dbReference>
<evidence type="ECO:0000256" key="10">
    <source>
        <dbReference type="ARBA" id="ARBA00030587"/>
    </source>
</evidence>
<dbReference type="EC" id="2.6.1.13" evidence="3 11"/>
<evidence type="ECO:0000256" key="2">
    <source>
        <dbReference type="ARBA" id="ARBA00004998"/>
    </source>
</evidence>
<keyword evidence="8 11" id="KW-0808">Transferase</keyword>
<dbReference type="InterPro" id="IPR034757">
    <property type="entry name" value="Ornith_aminotrans_bact"/>
</dbReference>
<keyword evidence="4 11" id="KW-0963">Cytoplasm</keyword>
<dbReference type="InterPro" id="IPR005814">
    <property type="entry name" value="Aminotrans_3"/>
</dbReference>
<dbReference type="Pfam" id="PF00202">
    <property type="entry name" value="Aminotran_3"/>
    <property type="match status" value="1"/>
</dbReference>
<dbReference type="NCBIfam" id="NF003145">
    <property type="entry name" value="PRK04073.1"/>
    <property type="match status" value="1"/>
</dbReference>
<dbReference type="PROSITE" id="PS00600">
    <property type="entry name" value="AA_TRANSFER_CLASS_3"/>
    <property type="match status" value="1"/>
</dbReference>
<comment type="catalytic activity">
    <reaction evidence="11">
        <text>a 2-oxocarboxylate + L-ornithine = L-glutamate 5-semialdehyde + an L-alpha-amino acid</text>
        <dbReference type="Rhea" id="RHEA:13877"/>
        <dbReference type="ChEBI" id="CHEBI:35179"/>
        <dbReference type="ChEBI" id="CHEBI:46911"/>
        <dbReference type="ChEBI" id="CHEBI:58066"/>
        <dbReference type="ChEBI" id="CHEBI:59869"/>
        <dbReference type="EC" id="2.6.1.13"/>
    </reaction>
</comment>
<comment type="similarity">
    <text evidence="11">Belongs to the class-III pyridoxal-phosphate-dependent aminotransferase family. OAT subfamily.</text>
</comment>
<name>A0A848CXD3_ANEAE</name>
<dbReference type="NCBIfam" id="TIGR01885">
    <property type="entry name" value="Orn_aminotrans"/>
    <property type="match status" value="1"/>
</dbReference>
<protein>
    <recommendedName>
        <fullName evidence="3 11">Ornithine aminotransferase</fullName>
        <shortName evidence="11">OAT</shortName>
        <ecNumber evidence="3 11">2.6.1.13</ecNumber>
    </recommendedName>
    <alternativeName>
        <fullName evidence="10 11">Ornithine--oxo-acid aminotransferase</fullName>
    </alternativeName>
</protein>
<keyword evidence="5 11" id="KW-0032">Aminotransferase</keyword>
<dbReference type="InterPro" id="IPR015421">
    <property type="entry name" value="PyrdxlP-dep_Trfase_major"/>
</dbReference>
<evidence type="ECO:0000256" key="8">
    <source>
        <dbReference type="ARBA" id="ARBA00022679"/>
    </source>
</evidence>
<dbReference type="UniPathway" id="UPA00098">
    <property type="reaction ID" value="UER00358"/>
</dbReference>
<evidence type="ECO:0000256" key="1">
    <source>
        <dbReference type="ARBA" id="ARBA00001933"/>
    </source>
</evidence>
<dbReference type="PANTHER" id="PTHR11986:SF18">
    <property type="entry name" value="ORNITHINE AMINOTRANSFERASE, MITOCHONDRIAL"/>
    <property type="match status" value="1"/>
</dbReference>
<dbReference type="GO" id="GO:0055129">
    <property type="term" value="P:L-proline biosynthetic process"/>
    <property type="evidence" value="ECO:0007669"/>
    <property type="project" value="UniProtKB-UniRule"/>
</dbReference>
<dbReference type="InterPro" id="IPR015424">
    <property type="entry name" value="PyrdxlP-dep_Trfase"/>
</dbReference>
<comment type="caution">
    <text evidence="12">The sequence shown here is derived from an EMBL/GenBank/DDBJ whole genome shotgun (WGS) entry which is preliminary data.</text>
</comment>